<dbReference type="Proteomes" id="UP000222317">
    <property type="component" value="Segment"/>
</dbReference>
<keyword evidence="1" id="KW-0378">Hydrolase</keyword>
<evidence type="ECO:0000313" key="2">
    <source>
        <dbReference type="Proteomes" id="UP000222317"/>
    </source>
</evidence>
<dbReference type="EMBL" id="MF140423">
    <property type="protein sequence ID" value="ASM62350.1"/>
    <property type="molecule type" value="Genomic_DNA"/>
</dbReference>
<dbReference type="GeneID" id="79993342"/>
<name>A0A221J6M5_9CAUD</name>
<proteinExistence type="predicted"/>
<protein>
    <submittedName>
        <fullName evidence="1">HNH endonuclease domain protein</fullName>
    </submittedName>
</protein>
<reference evidence="1 2" key="1">
    <citation type="submission" date="2017-05" db="EMBL/GenBank/DDBJ databases">
        <authorList>
            <person name="Sperratore M."/>
            <person name="Moy E.A."/>
            <person name="Dunbar D."/>
            <person name="Schmidt R."/>
            <person name="Baltzegar D.A."/>
            <person name="Young E.C."/>
            <person name="Sides K.F."/>
            <person name="Macialek J."/>
            <person name="Stoner T.H."/>
            <person name="Garlena R.A."/>
            <person name="Russell D.A."/>
            <person name="Pope W.H."/>
            <person name="Jacobs-Sera D."/>
            <person name="Hatfull G.F."/>
        </authorList>
    </citation>
    <scope>NUCLEOTIDE SEQUENCE [LARGE SCALE GENOMIC DNA]</scope>
</reference>
<sequence length="158" mass="18956">MSEWRTLPEFPDYEITSDGDVRNKETFYVLKEIQNKNTGAWSYSLRRPDGRSTQRNFWTLIYSAWPELKPAEDEPQDVRRSPARQYAERGRWKAIPGFPNYQAHPEGLVRYIKTRKPRKMKYEKRGEQYFRLFNEYGDYSDVKLSVILDRTFEQKVSA</sequence>
<keyword evidence="2" id="KW-1185">Reference proteome</keyword>
<dbReference type="KEGG" id="vg:79993342"/>
<dbReference type="GO" id="GO:0004519">
    <property type="term" value="F:endonuclease activity"/>
    <property type="evidence" value="ECO:0007669"/>
    <property type="project" value="UniProtKB-KW"/>
</dbReference>
<accession>A0A221J6M5</accession>
<organism evidence="1 2">
    <name type="scientific">Arthrobacter phage Nightmare</name>
    <dbReference type="NCBI Taxonomy" id="2015864"/>
    <lineage>
        <taxon>Viruses</taxon>
        <taxon>Duplodnaviria</taxon>
        <taxon>Heunggongvirae</taxon>
        <taxon>Uroviricota</taxon>
        <taxon>Caudoviricetes</taxon>
        <taxon>Gordonvirus</taxon>
        <taxon>Gordonvirus nightmare</taxon>
    </lineage>
</organism>
<gene>
    <name evidence="1" type="primary">77</name>
    <name evidence="1" type="ORF">SEA_NIGHTMARE_77</name>
</gene>
<evidence type="ECO:0000313" key="1">
    <source>
        <dbReference type="EMBL" id="ASM62350.1"/>
    </source>
</evidence>
<keyword evidence="1" id="KW-0540">Nuclease</keyword>
<keyword evidence="1" id="KW-0255">Endonuclease</keyword>
<dbReference type="RefSeq" id="YP_010750000.1">
    <property type="nucleotide sequence ID" value="NC_073328.1"/>
</dbReference>